<dbReference type="EMBL" id="JACOFW010000003">
    <property type="protein sequence ID" value="MBC3806444.1"/>
    <property type="molecule type" value="Genomic_DNA"/>
</dbReference>
<comment type="caution">
    <text evidence="1">The sequence shown here is derived from an EMBL/GenBank/DDBJ whole genome shotgun (WGS) entry which is preliminary data.</text>
</comment>
<dbReference type="Proteomes" id="UP000648257">
    <property type="component" value="Unassembled WGS sequence"/>
</dbReference>
<evidence type="ECO:0008006" key="3">
    <source>
        <dbReference type="Google" id="ProtNLM"/>
    </source>
</evidence>
<organism evidence="1 2">
    <name type="scientific">Undibacterium seohonense</name>
    <dbReference type="NCBI Taxonomy" id="1344950"/>
    <lineage>
        <taxon>Bacteria</taxon>
        <taxon>Pseudomonadati</taxon>
        <taxon>Pseudomonadota</taxon>
        <taxon>Betaproteobacteria</taxon>
        <taxon>Burkholderiales</taxon>
        <taxon>Oxalobacteraceae</taxon>
        <taxon>Undibacterium</taxon>
    </lineage>
</organism>
<dbReference type="RefSeq" id="WP_186921522.1">
    <property type="nucleotide sequence ID" value="NZ_JACOFW010000003.1"/>
</dbReference>
<proteinExistence type="predicted"/>
<evidence type="ECO:0000313" key="2">
    <source>
        <dbReference type="Proteomes" id="UP000648257"/>
    </source>
</evidence>
<name>A0ABR6X262_9BURK</name>
<sequence length="138" mass="15686">MNAIFRPHGRFKVWTEGQLLITELTGPWNRELVEYWAAQAFQLASTFSAERPYIGITIVHDSILCPADAIDRIARAIQVSQTKLHCIENVIVAADDVDGKDLVKSTYHRIGLRHFFNNFDSAKMWAEQTITKHTAQST</sequence>
<gene>
    <name evidence="1" type="ORF">H8K52_03655</name>
</gene>
<protein>
    <recommendedName>
        <fullName evidence="3">STAS/SEC14 domain-containing protein</fullName>
    </recommendedName>
</protein>
<accession>A0ABR6X262</accession>
<keyword evidence="2" id="KW-1185">Reference proteome</keyword>
<evidence type="ECO:0000313" key="1">
    <source>
        <dbReference type="EMBL" id="MBC3806444.1"/>
    </source>
</evidence>
<reference evidence="1 2" key="1">
    <citation type="submission" date="2020-08" db="EMBL/GenBank/DDBJ databases">
        <title>Novel species isolated from subtropical streams in China.</title>
        <authorList>
            <person name="Lu H."/>
        </authorList>
    </citation>
    <scope>NUCLEOTIDE SEQUENCE [LARGE SCALE GENOMIC DNA]</scope>
    <source>
        <strain evidence="1 2">KACC 16656</strain>
    </source>
</reference>